<dbReference type="GO" id="GO:0016787">
    <property type="term" value="F:hydrolase activity"/>
    <property type="evidence" value="ECO:0007669"/>
    <property type="project" value="UniProtKB-KW"/>
</dbReference>
<organism evidence="2 3">
    <name type="scientific">Flavimaribacter sediminis</name>
    <dbReference type="NCBI Taxonomy" id="2865987"/>
    <lineage>
        <taxon>Bacteria</taxon>
        <taxon>Pseudomonadati</taxon>
        <taxon>Pseudomonadota</taxon>
        <taxon>Alphaproteobacteria</taxon>
        <taxon>Hyphomicrobiales</taxon>
        <taxon>Rhizobiaceae</taxon>
        <taxon>Flavimaribacter</taxon>
    </lineage>
</organism>
<dbReference type="PANTHER" id="PTHR43798">
    <property type="entry name" value="MONOACYLGLYCEROL LIPASE"/>
    <property type="match status" value="1"/>
</dbReference>
<dbReference type="InterPro" id="IPR029058">
    <property type="entry name" value="AB_hydrolase_fold"/>
</dbReference>
<dbReference type="Proteomes" id="UP001196509">
    <property type="component" value="Unassembled WGS sequence"/>
</dbReference>
<dbReference type="Pfam" id="PF00561">
    <property type="entry name" value="Abhydrolase_1"/>
    <property type="match status" value="1"/>
</dbReference>
<dbReference type="InterPro" id="IPR050266">
    <property type="entry name" value="AB_hydrolase_sf"/>
</dbReference>
<protein>
    <submittedName>
        <fullName evidence="2">Alpha/beta hydrolase</fullName>
    </submittedName>
</protein>
<gene>
    <name evidence="2" type="ORF">K1W69_20195</name>
</gene>
<dbReference type="SUPFAM" id="SSF53474">
    <property type="entry name" value="alpha/beta-Hydrolases"/>
    <property type="match status" value="1"/>
</dbReference>
<reference evidence="2" key="1">
    <citation type="submission" date="2021-08" db="EMBL/GenBank/DDBJ databases">
        <title>Hoeflea bacterium WL0058 sp. nov., isolated from the sediment.</title>
        <authorList>
            <person name="Wang L."/>
            <person name="Zhang D."/>
        </authorList>
    </citation>
    <scope>NUCLEOTIDE SEQUENCE</scope>
    <source>
        <strain evidence="2">WL0058</strain>
    </source>
</reference>
<accession>A0AAE2ZP65</accession>
<dbReference type="EMBL" id="JAICBX010000004">
    <property type="protein sequence ID" value="MBW8639524.1"/>
    <property type="molecule type" value="Genomic_DNA"/>
</dbReference>
<name>A0AAE2ZP65_9HYPH</name>
<evidence type="ECO:0000313" key="2">
    <source>
        <dbReference type="EMBL" id="MBW8639524.1"/>
    </source>
</evidence>
<dbReference type="RefSeq" id="WP_220230249.1">
    <property type="nucleotide sequence ID" value="NZ_JAICBX010000004.1"/>
</dbReference>
<dbReference type="AlphaFoldDB" id="A0AAE2ZP65"/>
<evidence type="ECO:0000313" key="3">
    <source>
        <dbReference type="Proteomes" id="UP001196509"/>
    </source>
</evidence>
<feature type="domain" description="AB hydrolase-1" evidence="1">
    <location>
        <begin position="35"/>
        <end position="219"/>
    </location>
</feature>
<keyword evidence="3" id="KW-1185">Reference proteome</keyword>
<dbReference type="Gene3D" id="3.40.50.1820">
    <property type="entry name" value="alpha/beta hydrolase"/>
    <property type="match status" value="1"/>
</dbReference>
<comment type="caution">
    <text evidence="2">The sequence shown here is derived from an EMBL/GenBank/DDBJ whole genome shotgun (WGS) entry which is preliminary data.</text>
</comment>
<dbReference type="InterPro" id="IPR000073">
    <property type="entry name" value="AB_hydrolase_1"/>
</dbReference>
<proteinExistence type="predicted"/>
<sequence length="242" mass="26441">MKESVVLLPGLQSDYPSWSYQTEHFGDRYNVVVPSGYHDNVTIDAMAAAIEPQLPERFHLVVWSMGGYIGFRMLADMADRISSLVCIATSARPENPDSTRRRLENLAVAERDGMLAANIKTMAFSCQDIDAVPPDRLKAVQDAAVKLGVKAYGAQQHAIINRDDSRPVIAGVRCPTLVIVGDNDKVTPPDCSEEIHRAIAGSRLVILDNCGHCPPLEKPETVNAILEEWFADCAAQGLSVAR</sequence>
<evidence type="ECO:0000259" key="1">
    <source>
        <dbReference type="Pfam" id="PF00561"/>
    </source>
</evidence>
<keyword evidence="2" id="KW-0378">Hydrolase</keyword>
<dbReference type="PANTHER" id="PTHR43798:SF29">
    <property type="entry name" value="AB HYDROLASE-1 DOMAIN-CONTAINING PROTEIN"/>
    <property type="match status" value="1"/>
</dbReference>